<evidence type="ECO:0000313" key="2">
    <source>
        <dbReference type="EMBL" id="VAV96290.1"/>
    </source>
</evidence>
<feature type="transmembrane region" description="Helical" evidence="1">
    <location>
        <begin position="32"/>
        <end position="50"/>
    </location>
</feature>
<organism evidence="2">
    <name type="scientific">hydrothermal vent metagenome</name>
    <dbReference type="NCBI Taxonomy" id="652676"/>
    <lineage>
        <taxon>unclassified sequences</taxon>
        <taxon>metagenomes</taxon>
        <taxon>ecological metagenomes</taxon>
    </lineage>
</organism>
<keyword evidence="1" id="KW-0812">Transmembrane</keyword>
<protein>
    <submittedName>
        <fullName evidence="2">Uncharacterized protein</fullName>
    </submittedName>
</protein>
<dbReference type="EMBL" id="UOEG01000147">
    <property type="protein sequence ID" value="VAV96290.1"/>
    <property type="molecule type" value="Genomic_DNA"/>
</dbReference>
<accession>A0A3B0RS62</accession>
<reference evidence="2" key="1">
    <citation type="submission" date="2018-06" db="EMBL/GenBank/DDBJ databases">
        <authorList>
            <person name="Zhirakovskaya E."/>
        </authorList>
    </citation>
    <scope>NUCLEOTIDE SEQUENCE</scope>
</reference>
<name>A0A3B0RS62_9ZZZZ</name>
<keyword evidence="1" id="KW-0472">Membrane</keyword>
<dbReference type="AlphaFoldDB" id="A0A3B0RS62"/>
<evidence type="ECO:0000256" key="1">
    <source>
        <dbReference type="SAM" id="Phobius"/>
    </source>
</evidence>
<sequence>MDYLADKRIDAPTKAHLRFISTLERAAKARKYSRLITAAIIFIAGGAIFFDAELGQGMRASVSSMISGFDIAEGDLNGAGKYVQSTIAMLDY</sequence>
<keyword evidence="1" id="KW-1133">Transmembrane helix</keyword>
<proteinExistence type="predicted"/>
<gene>
    <name evidence="2" type="ORF">MNBD_ALPHA07-387</name>
</gene>